<dbReference type="EMBL" id="ADVL01000970">
    <property type="protein sequence ID" value="EFH09090.1"/>
    <property type="molecule type" value="Genomic_DNA"/>
</dbReference>
<accession>D5RUD0</accession>
<dbReference type="HOGENOM" id="CLU_042529_11_0_5"/>
<reference evidence="5 6" key="1">
    <citation type="submission" date="2010-04" db="EMBL/GenBank/DDBJ databases">
        <authorList>
            <person name="Qin X."/>
            <person name="Bachman B."/>
            <person name="Battles P."/>
            <person name="Bell A."/>
            <person name="Bess C."/>
            <person name="Bickham C."/>
            <person name="Chaboub L."/>
            <person name="Chen D."/>
            <person name="Coyle M."/>
            <person name="Deiros D.R."/>
            <person name="Dinh H."/>
            <person name="Forbes L."/>
            <person name="Fowler G."/>
            <person name="Francisco L."/>
            <person name="Fu Q."/>
            <person name="Gubbala S."/>
            <person name="Hale W."/>
            <person name="Han Y."/>
            <person name="Hemphill L."/>
            <person name="Highlander S.K."/>
            <person name="Hirani K."/>
            <person name="Hogues M."/>
            <person name="Jackson L."/>
            <person name="Jakkamsetti A."/>
            <person name="Javaid M."/>
            <person name="Jiang H."/>
            <person name="Korchina V."/>
            <person name="Kovar C."/>
            <person name="Lara F."/>
            <person name="Lee S."/>
            <person name="Mata R."/>
            <person name="Mathew T."/>
            <person name="Moen C."/>
            <person name="Morales K."/>
            <person name="Munidasa M."/>
            <person name="Nazareth L."/>
            <person name="Ngo R."/>
            <person name="Nguyen L."/>
            <person name="Okwuonu G."/>
            <person name="Ongeri F."/>
            <person name="Patil S."/>
            <person name="Petrosino J."/>
            <person name="Pham C."/>
            <person name="Pham P."/>
            <person name="Pu L.-L."/>
            <person name="Puazo M."/>
            <person name="Raj R."/>
            <person name="Reid J."/>
            <person name="Rouhana J."/>
            <person name="Saada N."/>
            <person name="Shang Y."/>
            <person name="Simmons D."/>
            <person name="Thornton R."/>
            <person name="Warren J."/>
            <person name="Weissenberger G."/>
            <person name="Zhang J."/>
            <person name="Zhang L."/>
            <person name="Zhou C."/>
            <person name="Zhu D."/>
            <person name="Muzny D."/>
            <person name="Worley K."/>
            <person name="Gibbs R."/>
        </authorList>
    </citation>
    <scope>NUCLEOTIDE SEQUENCE [LARGE SCALE GENOMIC DNA]</scope>
    <source>
        <strain evidence="5 6">ATCC 49957</strain>
    </source>
</reference>
<dbReference type="Pfam" id="PF08534">
    <property type="entry name" value="Redoxin"/>
    <property type="match status" value="1"/>
</dbReference>
<gene>
    <name evidence="5" type="primary">tlpA</name>
    <name evidence="5" type="ORF">HMPREF0731_4692</name>
</gene>
<dbReference type="InterPro" id="IPR050553">
    <property type="entry name" value="Thioredoxin_ResA/DsbE_sf"/>
</dbReference>
<dbReference type="Proteomes" id="UP000005324">
    <property type="component" value="Unassembled WGS sequence"/>
</dbReference>
<dbReference type="CDD" id="cd02966">
    <property type="entry name" value="TlpA_like_family"/>
    <property type="match status" value="1"/>
</dbReference>
<dbReference type="RefSeq" id="WP_007006250.1">
    <property type="nucleotide sequence ID" value="NZ_GG770986.1"/>
</dbReference>
<evidence type="ECO:0000259" key="4">
    <source>
        <dbReference type="PROSITE" id="PS51352"/>
    </source>
</evidence>
<comment type="caution">
    <text evidence="5">The sequence shown here is derived from an EMBL/GenBank/DDBJ whole genome shotgun (WGS) entry which is preliminary data.</text>
</comment>
<dbReference type="PROSITE" id="PS00194">
    <property type="entry name" value="THIOREDOXIN_1"/>
    <property type="match status" value="1"/>
</dbReference>
<dbReference type="GO" id="GO:0015036">
    <property type="term" value="F:disulfide oxidoreductase activity"/>
    <property type="evidence" value="ECO:0007669"/>
    <property type="project" value="UniProtKB-ARBA"/>
</dbReference>
<dbReference type="InterPro" id="IPR036249">
    <property type="entry name" value="Thioredoxin-like_sf"/>
</dbReference>
<evidence type="ECO:0000313" key="5">
    <source>
        <dbReference type="EMBL" id="EFH09090.1"/>
    </source>
</evidence>
<evidence type="ECO:0000256" key="3">
    <source>
        <dbReference type="ARBA" id="ARBA00023284"/>
    </source>
</evidence>
<dbReference type="PANTHER" id="PTHR42852">
    <property type="entry name" value="THIOL:DISULFIDE INTERCHANGE PROTEIN DSBE"/>
    <property type="match status" value="1"/>
</dbReference>
<name>D5RUD0_9PROT</name>
<organism evidence="5 6">
    <name type="scientific">Pseudoroseomonas cervicalis ATCC 49957</name>
    <dbReference type="NCBI Taxonomy" id="525371"/>
    <lineage>
        <taxon>Bacteria</taxon>
        <taxon>Pseudomonadati</taxon>
        <taxon>Pseudomonadota</taxon>
        <taxon>Alphaproteobacteria</taxon>
        <taxon>Acetobacterales</taxon>
        <taxon>Roseomonadaceae</taxon>
        <taxon>Roseomonas</taxon>
    </lineage>
</organism>
<keyword evidence="3" id="KW-0676">Redox-active center</keyword>
<evidence type="ECO:0000256" key="1">
    <source>
        <dbReference type="ARBA" id="ARBA00004196"/>
    </source>
</evidence>
<evidence type="ECO:0000256" key="2">
    <source>
        <dbReference type="ARBA" id="ARBA00022748"/>
    </source>
</evidence>
<dbReference type="SUPFAM" id="SSF52833">
    <property type="entry name" value="Thioredoxin-like"/>
    <property type="match status" value="1"/>
</dbReference>
<dbReference type="GO" id="GO:0017004">
    <property type="term" value="P:cytochrome complex assembly"/>
    <property type="evidence" value="ECO:0007669"/>
    <property type="project" value="UniProtKB-KW"/>
</dbReference>
<evidence type="ECO:0000313" key="6">
    <source>
        <dbReference type="Proteomes" id="UP000005324"/>
    </source>
</evidence>
<proteinExistence type="predicted"/>
<keyword evidence="2" id="KW-0201">Cytochrome c-type biogenesis</keyword>
<dbReference type="GO" id="GO:0030313">
    <property type="term" value="C:cell envelope"/>
    <property type="evidence" value="ECO:0007669"/>
    <property type="project" value="UniProtKB-SubCell"/>
</dbReference>
<sequence length="186" mass="19758">MLLGRRSLLSLFAAGATLTTLLPARQGIAAEGLGKLARSAPRQPPEFSFTDAEGATKTLADFRGRPLLINFWATWCPPCVAEMPALDRTQAALAREGWAVLALSSDRGGAAQVRGFYERTGVRELEVLLDPRGAAARAFGARGLPTSVVINRQGQEVARLEGAAEWDQPAFLQALRGLAGEETGAT</sequence>
<dbReference type="AlphaFoldDB" id="D5RUD0"/>
<dbReference type="PROSITE" id="PS51352">
    <property type="entry name" value="THIOREDOXIN_2"/>
    <property type="match status" value="1"/>
</dbReference>
<dbReference type="Gene3D" id="3.40.30.10">
    <property type="entry name" value="Glutaredoxin"/>
    <property type="match status" value="1"/>
</dbReference>
<feature type="domain" description="Thioredoxin" evidence="4">
    <location>
        <begin position="38"/>
        <end position="180"/>
    </location>
</feature>
<dbReference type="InterPro" id="IPR017937">
    <property type="entry name" value="Thioredoxin_CS"/>
</dbReference>
<comment type="subcellular location">
    <subcellularLocation>
        <location evidence="1">Cell envelope</location>
    </subcellularLocation>
</comment>
<protein>
    <submittedName>
        <fullName evidence="5">Tat pathway signal sequence domain protein</fullName>
    </submittedName>
</protein>
<dbReference type="InterPro" id="IPR013740">
    <property type="entry name" value="Redoxin"/>
</dbReference>
<keyword evidence="6" id="KW-1185">Reference proteome</keyword>
<dbReference type="InterPro" id="IPR013766">
    <property type="entry name" value="Thioredoxin_domain"/>
</dbReference>
<dbReference type="PANTHER" id="PTHR42852:SF18">
    <property type="entry name" value="CHROMOSOME UNDETERMINED SCAFFOLD_47, WHOLE GENOME SHOTGUN SEQUENCE"/>
    <property type="match status" value="1"/>
</dbReference>